<comment type="caution">
    <text evidence="2">The sequence shown here is derived from an EMBL/GenBank/DDBJ whole genome shotgun (WGS) entry which is preliminary data.</text>
</comment>
<feature type="region of interest" description="Disordered" evidence="1">
    <location>
        <begin position="1"/>
        <end position="35"/>
    </location>
</feature>
<name>A0A5N6NC02_9ASTR</name>
<dbReference type="OrthoDB" id="1700582at2759"/>
<protein>
    <submittedName>
        <fullName evidence="2">Uncharacterized protein</fullName>
    </submittedName>
</protein>
<dbReference type="Proteomes" id="UP000326396">
    <property type="component" value="Linkage Group LG2"/>
</dbReference>
<evidence type="ECO:0000256" key="1">
    <source>
        <dbReference type="SAM" id="MobiDB-lite"/>
    </source>
</evidence>
<evidence type="ECO:0000313" key="3">
    <source>
        <dbReference type="Proteomes" id="UP000326396"/>
    </source>
</evidence>
<dbReference type="EMBL" id="SZYD01000012">
    <property type="protein sequence ID" value="KAD4585372.1"/>
    <property type="molecule type" value="Genomic_DNA"/>
</dbReference>
<accession>A0A5N6NC02</accession>
<feature type="region of interest" description="Disordered" evidence="1">
    <location>
        <begin position="213"/>
        <end position="242"/>
    </location>
</feature>
<proteinExistence type="predicted"/>
<keyword evidence="3" id="KW-1185">Reference proteome</keyword>
<sequence>MNSMDSLSMEFESMTSVPEAKKEEQEQEVVRSRPSSTATTGLLIVQRAIAGSLNEVLRSEEEMTNYGNSPLILHDCFRSTLAKQGHQGMRRIHTSRRTVLGWALAVRHAGFAVQYISIMLPSQTRHLMCQSQTVVLPSPLPLFRHMRRRVTIEEGTTSFSFALLNLPFLIENSKPLHYWYRDGIPADDLEEMDISYQMTMISYRAKKFYQRTGRQECKSPSSQPSTSGQPNHKASSSSNSANIAEQHDFSDWSFQAQDASISNNALMANDSTY</sequence>
<evidence type="ECO:0000313" key="2">
    <source>
        <dbReference type="EMBL" id="KAD4585372.1"/>
    </source>
</evidence>
<dbReference type="AlphaFoldDB" id="A0A5N6NC02"/>
<organism evidence="2 3">
    <name type="scientific">Mikania micrantha</name>
    <name type="common">bitter vine</name>
    <dbReference type="NCBI Taxonomy" id="192012"/>
    <lineage>
        <taxon>Eukaryota</taxon>
        <taxon>Viridiplantae</taxon>
        <taxon>Streptophyta</taxon>
        <taxon>Embryophyta</taxon>
        <taxon>Tracheophyta</taxon>
        <taxon>Spermatophyta</taxon>
        <taxon>Magnoliopsida</taxon>
        <taxon>eudicotyledons</taxon>
        <taxon>Gunneridae</taxon>
        <taxon>Pentapetalae</taxon>
        <taxon>asterids</taxon>
        <taxon>campanulids</taxon>
        <taxon>Asterales</taxon>
        <taxon>Asteraceae</taxon>
        <taxon>Asteroideae</taxon>
        <taxon>Heliantheae alliance</taxon>
        <taxon>Eupatorieae</taxon>
        <taxon>Mikania</taxon>
    </lineage>
</organism>
<feature type="compositionally biased region" description="Low complexity" evidence="1">
    <location>
        <begin position="219"/>
        <end position="242"/>
    </location>
</feature>
<gene>
    <name evidence="2" type="ORF">E3N88_22973</name>
</gene>
<feature type="compositionally biased region" description="Basic and acidic residues" evidence="1">
    <location>
        <begin position="19"/>
        <end position="31"/>
    </location>
</feature>
<reference evidence="2 3" key="1">
    <citation type="submission" date="2019-05" db="EMBL/GenBank/DDBJ databases">
        <title>Mikania micrantha, genome provides insights into the molecular mechanism of rapid growth.</title>
        <authorList>
            <person name="Liu B."/>
        </authorList>
    </citation>
    <scope>NUCLEOTIDE SEQUENCE [LARGE SCALE GENOMIC DNA]</scope>
    <source>
        <strain evidence="2">NLD-2019</strain>
        <tissue evidence="2">Leaf</tissue>
    </source>
</reference>